<keyword evidence="1" id="KW-1133">Transmembrane helix</keyword>
<dbReference type="Pfam" id="PF06724">
    <property type="entry name" value="DUF1206"/>
    <property type="match status" value="3"/>
</dbReference>
<evidence type="ECO:0000313" key="4">
    <source>
        <dbReference type="Proteomes" id="UP001597102"/>
    </source>
</evidence>
<feature type="transmembrane region" description="Helical" evidence="1">
    <location>
        <begin position="147"/>
        <end position="168"/>
    </location>
</feature>
<feature type="transmembrane region" description="Helical" evidence="1">
    <location>
        <begin position="20"/>
        <end position="40"/>
    </location>
</feature>
<organism evidence="3 4">
    <name type="scientific">Methyloligella solikamskensis</name>
    <dbReference type="NCBI Taxonomy" id="1177756"/>
    <lineage>
        <taxon>Bacteria</taxon>
        <taxon>Pseudomonadati</taxon>
        <taxon>Pseudomonadota</taxon>
        <taxon>Alphaproteobacteria</taxon>
        <taxon>Hyphomicrobiales</taxon>
        <taxon>Hyphomicrobiaceae</taxon>
        <taxon>Methyloligella</taxon>
    </lineage>
</organism>
<comment type="caution">
    <text evidence="3">The sequence shown here is derived from an EMBL/GenBank/DDBJ whole genome shotgun (WGS) entry which is preliminary data.</text>
</comment>
<dbReference type="EMBL" id="JBHTJO010000001">
    <property type="protein sequence ID" value="MFD0986569.1"/>
    <property type="molecule type" value="Genomic_DNA"/>
</dbReference>
<evidence type="ECO:0000313" key="3">
    <source>
        <dbReference type="EMBL" id="MFD0986569.1"/>
    </source>
</evidence>
<keyword evidence="1" id="KW-0472">Membrane</keyword>
<feature type="transmembrane region" description="Helical" evidence="1">
    <location>
        <begin position="60"/>
        <end position="81"/>
    </location>
</feature>
<gene>
    <name evidence="3" type="ORF">ACFQ2F_05610</name>
</gene>
<feature type="transmembrane region" description="Helical" evidence="1">
    <location>
        <begin position="189"/>
        <end position="215"/>
    </location>
</feature>
<accession>A0ABW3J8D8</accession>
<feature type="domain" description="DUF1206" evidence="2">
    <location>
        <begin position="193"/>
        <end position="262"/>
    </location>
</feature>
<protein>
    <submittedName>
        <fullName evidence="3">DUF1206 domain-containing protein</fullName>
    </submittedName>
</protein>
<sequence>MDASDAKPSNMLETMARLGYSARGLTYLMVGGLAALAAMGSGGDVTGSKGALQSFLSQPMGWVFLGIVGVGLLFFAAWRILQATTDADCGDMSGSKAVTKRAICVVSGLVYFGLGWWAITLALGFASGGSGDSGAKGWTAWLLSQPFGPWLVAAAGITIAGVGVRYAWKAFNEDFSEDLRGEPSAWLGTLGTVGYAARSIVFVLIGIFLMVAGYQSDPSNAEGLGGALRSLQEQPYGWILLGLTALGLAAFGAFNLSRGIYGKIHMSEPDLA</sequence>
<proteinExistence type="predicted"/>
<feature type="transmembrane region" description="Helical" evidence="1">
    <location>
        <begin position="235"/>
        <end position="256"/>
    </location>
</feature>
<dbReference type="RefSeq" id="WP_379086954.1">
    <property type="nucleotide sequence ID" value="NZ_JBHTJO010000001.1"/>
</dbReference>
<feature type="transmembrane region" description="Helical" evidence="1">
    <location>
        <begin position="102"/>
        <end position="127"/>
    </location>
</feature>
<keyword evidence="4" id="KW-1185">Reference proteome</keyword>
<reference evidence="4" key="1">
    <citation type="journal article" date="2019" name="Int. J. Syst. Evol. Microbiol.">
        <title>The Global Catalogue of Microorganisms (GCM) 10K type strain sequencing project: providing services to taxonomists for standard genome sequencing and annotation.</title>
        <authorList>
            <consortium name="The Broad Institute Genomics Platform"/>
            <consortium name="The Broad Institute Genome Sequencing Center for Infectious Disease"/>
            <person name="Wu L."/>
            <person name="Ma J."/>
        </authorList>
    </citation>
    <scope>NUCLEOTIDE SEQUENCE [LARGE SCALE GENOMIC DNA]</scope>
    <source>
        <strain evidence="4">CCUG 61697</strain>
    </source>
</reference>
<feature type="domain" description="DUF1206" evidence="2">
    <location>
        <begin position="105"/>
        <end position="171"/>
    </location>
</feature>
<keyword evidence="1" id="KW-0812">Transmembrane</keyword>
<dbReference type="InterPro" id="IPR009597">
    <property type="entry name" value="DUF1206"/>
</dbReference>
<name>A0ABW3J8D8_9HYPH</name>
<dbReference type="Proteomes" id="UP001597102">
    <property type="component" value="Unassembled WGS sequence"/>
</dbReference>
<evidence type="ECO:0000259" key="2">
    <source>
        <dbReference type="Pfam" id="PF06724"/>
    </source>
</evidence>
<evidence type="ECO:0000256" key="1">
    <source>
        <dbReference type="SAM" id="Phobius"/>
    </source>
</evidence>
<feature type="domain" description="DUF1206" evidence="2">
    <location>
        <begin position="18"/>
        <end position="85"/>
    </location>
</feature>